<reference evidence="3 4" key="1">
    <citation type="submission" date="2020-08" db="EMBL/GenBank/DDBJ databases">
        <title>Genomic Encyclopedia of Type Strains, Phase IV (KMG-V): Genome sequencing to study the core and pangenomes of soil and plant-associated prokaryotes.</title>
        <authorList>
            <person name="Whitman W."/>
        </authorList>
    </citation>
    <scope>NUCLEOTIDE SEQUENCE [LARGE SCALE GENOMIC DNA]</scope>
    <source>
        <strain evidence="3 4">SEMIA 461</strain>
    </source>
</reference>
<comment type="caution">
    <text evidence="3">The sequence shown here is derived from an EMBL/GenBank/DDBJ whole genome shotgun (WGS) entry which is preliminary data.</text>
</comment>
<organism evidence="3 4">
    <name type="scientific">Agrobacterium radiobacter</name>
    <dbReference type="NCBI Taxonomy" id="362"/>
    <lineage>
        <taxon>Bacteria</taxon>
        <taxon>Pseudomonadati</taxon>
        <taxon>Pseudomonadota</taxon>
        <taxon>Alphaproteobacteria</taxon>
        <taxon>Hyphomicrobiales</taxon>
        <taxon>Rhizobiaceae</taxon>
        <taxon>Rhizobium/Agrobacterium group</taxon>
        <taxon>Agrobacterium</taxon>
        <taxon>Agrobacterium tumefaciens complex</taxon>
    </lineage>
</organism>
<dbReference type="Pfam" id="PF25679">
    <property type="entry name" value="DUF7947"/>
    <property type="match status" value="1"/>
</dbReference>
<feature type="domain" description="DUF7947" evidence="2">
    <location>
        <begin position="192"/>
        <end position="274"/>
    </location>
</feature>
<dbReference type="Proteomes" id="UP000534590">
    <property type="component" value="Unassembled WGS sequence"/>
</dbReference>
<evidence type="ECO:0000259" key="2">
    <source>
        <dbReference type="Pfam" id="PF25679"/>
    </source>
</evidence>
<name>A0ABR6J6X4_AGRRD</name>
<feature type="domain" description="DUF7946" evidence="1">
    <location>
        <begin position="7"/>
        <end position="182"/>
    </location>
</feature>
<dbReference type="RefSeq" id="WP_135522060.1">
    <property type="nucleotide sequence ID" value="NZ_JACIGN010000007.1"/>
</dbReference>
<evidence type="ECO:0000313" key="3">
    <source>
        <dbReference type="EMBL" id="MBB4490583.1"/>
    </source>
</evidence>
<dbReference type="InterPro" id="IPR057707">
    <property type="entry name" value="DUF7947"/>
</dbReference>
<accession>A0ABR6J6X4</accession>
<dbReference type="InterPro" id="IPR057706">
    <property type="entry name" value="DUF7946"/>
</dbReference>
<protein>
    <submittedName>
        <fullName evidence="3">Uncharacterized protein</fullName>
    </submittedName>
</protein>
<gene>
    <name evidence="3" type="ORF">GGE40_002414</name>
</gene>
<dbReference type="Pfam" id="PF25678">
    <property type="entry name" value="DUF7946"/>
    <property type="match status" value="1"/>
</dbReference>
<sequence>MTFSIKFRLQFEGDEADLNRLPAHDGMVSLEGISWSFSVLANYLATGKLKKSGVMSTAAMVYIEPARKGSFINDLIVHVSDPDALFMTKAVGSFGPATLSAVFGTFVGYALKSVTGQQDQLTSQEKRWLSRFPKGDVEAMIDAVEASIKRAHTVIGEGATTLKIKKSTTSLLILDADTKSYVNANIPGLQNTTKTVGVGAYDANSGNGRVFLHGVGKTVSFHVDGKHVSATTRQAISKSLDRYVNERPSEIEVVCDEVLALDGRIRKLKIHKARWVLP</sequence>
<proteinExistence type="predicted"/>
<evidence type="ECO:0000313" key="4">
    <source>
        <dbReference type="Proteomes" id="UP000534590"/>
    </source>
</evidence>
<evidence type="ECO:0000259" key="1">
    <source>
        <dbReference type="Pfam" id="PF25678"/>
    </source>
</evidence>
<keyword evidence="4" id="KW-1185">Reference proteome</keyword>
<dbReference type="EMBL" id="JACIHP010000002">
    <property type="protein sequence ID" value="MBB4490583.1"/>
    <property type="molecule type" value="Genomic_DNA"/>
</dbReference>